<dbReference type="InterPro" id="IPR019601">
    <property type="entry name" value="Oxoglutarate/Fe-dep_Oase_C"/>
</dbReference>
<keyword evidence="6" id="KW-0560">Oxidoreductase</keyword>
<keyword evidence="7" id="KW-0408">Iron</keyword>
<accession>A0A7R9PXA1</accession>
<evidence type="ECO:0000256" key="9">
    <source>
        <dbReference type="ARBA" id="ARBA00047444"/>
    </source>
</evidence>
<dbReference type="GO" id="GO:0006449">
    <property type="term" value="P:regulation of translational termination"/>
    <property type="evidence" value="ECO:0007669"/>
    <property type="project" value="TreeGrafter"/>
</dbReference>
<evidence type="ECO:0000259" key="11">
    <source>
        <dbReference type="PROSITE" id="PS51471"/>
    </source>
</evidence>
<name>A0A7R9PXA1_9ACAR</name>
<comment type="catalytic activity">
    <reaction evidence="9">
        <text>[ribosomal protein uS12]-L-proline + 2-oxoglutarate + O2 = [ribosomal protein uS12]-(3S)-3-hydroxy-L-proline + succinate + CO2</text>
        <dbReference type="Rhea" id="RHEA:54156"/>
        <dbReference type="Rhea" id="RHEA-COMP:13816"/>
        <dbReference type="Rhea" id="RHEA-COMP:13818"/>
        <dbReference type="ChEBI" id="CHEBI:15379"/>
        <dbReference type="ChEBI" id="CHEBI:16526"/>
        <dbReference type="ChEBI" id="CHEBI:16810"/>
        <dbReference type="ChEBI" id="CHEBI:30031"/>
        <dbReference type="ChEBI" id="CHEBI:50342"/>
        <dbReference type="ChEBI" id="CHEBI:85428"/>
    </reaction>
</comment>
<keyword evidence="13" id="KW-1185">Reference proteome</keyword>
<dbReference type="Gene3D" id="2.60.120.620">
    <property type="entry name" value="q2cbj1_9rhob like domain"/>
    <property type="match status" value="2"/>
</dbReference>
<dbReference type="GO" id="GO:0031543">
    <property type="term" value="F:peptidyl-proline dioxygenase activity"/>
    <property type="evidence" value="ECO:0007669"/>
    <property type="project" value="TreeGrafter"/>
</dbReference>
<evidence type="ECO:0000256" key="4">
    <source>
        <dbReference type="ARBA" id="ARBA00022896"/>
    </source>
</evidence>
<feature type="compositionally biased region" description="Acidic residues" evidence="10">
    <location>
        <begin position="407"/>
        <end position="418"/>
    </location>
</feature>
<evidence type="ECO:0000313" key="12">
    <source>
        <dbReference type="EMBL" id="CAD7623329.1"/>
    </source>
</evidence>
<dbReference type="PROSITE" id="PS51471">
    <property type="entry name" value="FE2OG_OXY"/>
    <property type="match status" value="1"/>
</dbReference>
<dbReference type="InterPro" id="IPR006620">
    <property type="entry name" value="Pro_4_hyd_alph"/>
</dbReference>
<feature type="compositionally biased region" description="Polar residues" evidence="10">
    <location>
        <begin position="1"/>
        <end position="17"/>
    </location>
</feature>
<comment type="similarity">
    <text evidence="2">Belongs to the TPA1 family.</text>
</comment>
<keyword evidence="3" id="KW-0479">Metal-binding</keyword>
<evidence type="ECO:0000256" key="5">
    <source>
        <dbReference type="ARBA" id="ARBA00022964"/>
    </source>
</evidence>
<proteinExistence type="inferred from homology"/>
<dbReference type="EMBL" id="CAJPIZ010001599">
    <property type="protein sequence ID" value="CAG2103759.1"/>
    <property type="molecule type" value="Genomic_DNA"/>
</dbReference>
<evidence type="ECO:0000256" key="10">
    <source>
        <dbReference type="SAM" id="MobiDB-lite"/>
    </source>
</evidence>
<feature type="region of interest" description="Disordered" evidence="10">
    <location>
        <begin position="404"/>
        <end position="424"/>
    </location>
</feature>
<dbReference type="Proteomes" id="UP000759131">
    <property type="component" value="Unassembled WGS sequence"/>
</dbReference>
<dbReference type="GO" id="GO:0005506">
    <property type="term" value="F:iron ion binding"/>
    <property type="evidence" value="ECO:0007669"/>
    <property type="project" value="InterPro"/>
</dbReference>
<dbReference type="GO" id="GO:0031418">
    <property type="term" value="F:L-ascorbic acid binding"/>
    <property type="evidence" value="ECO:0007669"/>
    <property type="project" value="UniProtKB-KW"/>
</dbReference>
<dbReference type="InterPro" id="IPR051842">
    <property type="entry name" value="uS12_prolyl_hydroxylase"/>
</dbReference>
<dbReference type="InterPro" id="IPR005123">
    <property type="entry name" value="Oxoglu/Fe-dep_dioxygenase_dom"/>
</dbReference>
<protein>
    <recommendedName>
        <fullName evidence="8">uS12 prolyl 3-hydroxylase</fullName>
    </recommendedName>
</protein>
<dbReference type="EMBL" id="OC856174">
    <property type="protein sequence ID" value="CAD7623329.1"/>
    <property type="molecule type" value="Genomic_DNA"/>
</dbReference>
<evidence type="ECO:0000256" key="8">
    <source>
        <dbReference type="ARBA" id="ARBA00029938"/>
    </source>
</evidence>
<dbReference type="AlphaFoldDB" id="A0A7R9PXA1"/>
<dbReference type="PANTHER" id="PTHR12117">
    <property type="entry name" value="HISTONE ACETYLTRANSFERASE COMPLEX"/>
    <property type="match status" value="1"/>
</dbReference>
<dbReference type="GO" id="GO:0005737">
    <property type="term" value="C:cytoplasm"/>
    <property type="evidence" value="ECO:0007669"/>
    <property type="project" value="TreeGrafter"/>
</dbReference>
<comment type="cofactor">
    <cofactor evidence="1">
        <name>L-ascorbate</name>
        <dbReference type="ChEBI" id="CHEBI:38290"/>
    </cofactor>
</comment>
<dbReference type="SMART" id="SM00702">
    <property type="entry name" value="P4Hc"/>
    <property type="match status" value="1"/>
</dbReference>
<dbReference type="InterPro" id="IPR039558">
    <property type="entry name" value="TPA1/OFD1_N"/>
</dbReference>
<evidence type="ECO:0000256" key="2">
    <source>
        <dbReference type="ARBA" id="ARBA00007443"/>
    </source>
</evidence>
<feature type="domain" description="Fe2OG dioxygenase" evidence="11">
    <location>
        <begin position="150"/>
        <end position="270"/>
    </location>
</feature>
<dbReference type="PANTHER" id="PTHR12117:SF0">
    <property type="entry name" value="PROLYL 3-HYDROXYLASE OGFOD1"/>
    <property type="match status" value="1"/>
</dbReference>
<gene>
    <name evidence="12" type="ORF">OSB1V03_LOCUS3785</name>
</gene>
<dbReference type="OrthoDB" id="430522at2759"/>
<feature type="non-terminal residue" evidence="12">
    <location>
        <position position="444"/>
    </location>
</feature>
<sequence>MSDTNSQTRHASNGSQSGDRKRHKTDDMDVGINAGYRQSLDQLVDWYSSGVKPTTITTTTDGLNADDICVFDKPFKAISLDHFLDSPEFLTRLKREINQLDLNVKNNDLYRLRQSVDLNNIKSGTIGQLCQLFAKHVKPFVERLTNLSLNDNIALTVSRYEQNVIDSHLIDGILSSISDYLLCHDDDDQIDGRRVAFILYLVPDWKTSDGGLLDLFDVNSNGEPSEIVASVAPKWNRLAFFEVNPITWHQVSEVLSDNKIRLSVNGWFHGSPLERPKRYIEPAFSTESATEVPLDVVNAWINPIYLDDSTQMEIQSRFEELSEIVLQDFFNGDKYQELARALSDSEAIVWKFNCPPNMRRYETAQVSSCPAIVLEAYELFRSEAVFLILSNLTGLKLHELATSYGSDSDDSDEDESGEENPRCRGEIRRWSHSCYTLVHDNSAE</sequence>
<reference evidence="12" key="1">
    <citation type="submission" date="2020-11" db="EMBL/GenBank/DDBJ databases">
        <authorList>
            <person name="Tran Van P."/>
        </authorList>
    </citation>
    <scope>NUCLEOTIDE SEQUENCE</scope>
</reference>
<evidence type="ECO:0000256" key="3">
    <source>
        <dbReference type="ARBA" id="ARBA00022723"/>
    </source>
</evidence>
<evidence type="ECO:0000256" key="1">
    <source>
        <dbReference type="ARBA" id="ARBA00001961"/>
    </source>
</evidence>
<evidence type="ECO:0000256" key="7">
    <source>
        <dbReference type="ARBA" id="ARBA00023004"/>
    </source>
</evidence>
<evidence type="ECO:0000313" key="13">
    <source>
        <dbReference type="Proteomes" id="UP000759131"/>
    </source>
</evidence>
<feature type="region of interest" description="Disordered" evidence="10">
    <location>
        <begin position="1"/>
        <end position="27"/>
    </location>
</feature>
<evidence type="ECO:0000256" key="6">
    <source>
        <dbReference type="ARBA" id="ARBA00023002"/>
    </source>
</evidence>
<organism evidence="12">
    <name type="scientific">Medioppia subpectinata</name>
    <dbReference type="NCBI Taxonomy" id="1979941"/>
    <lineage>
        <taxon>Eukaryota</taxon>
        <taxon>Metazoa</taxon>
        <taxon>Ecdysozoa</taxon>
        <taxon>Arthropoda</taxon>
        <taxon>Chelicerata</taxon>
        <taxon>Arachnida</taxon>
        <taxon>Acari</taxon>
        <taxon>Acariformes</taxon>
        <taxon>Sarcoptiformes</taxon>
        <taxon>Oribatida</taxon>
        <taxon>Brachypylina</taxon>
        <taxon>Oppioidea</taxon>
        <taxon>Oppiidae</taxon>
        <taxon>Medioppia</taxon>
    </lineage>
</organism>
<keyword evidence="4" id="KW-0847">Vitamin C</keyword>
<dbReference type="Pfam" id="PF10637">
    <property type="entry name" value="Ofd1_CTDD"/>
    <property type="match status" value="1"/>
</dbReference>
<keyword evidence="5" id="KW-0223">Dioxygenase</keyword>
<dbReference type="Pfam" id="PF13661">
    <property type="entry name" value="2OG-FeII_Oxy_4"/>
    <property type="match status" value="1"/>
</dbReference>